<evidence type="ECO:0000313" key="3">
    <source>
        <dbReference type="Proteomes" id="UP001361239"/>
    </source>
</evidence>
<dbReference type="Gene3D" id="3.10.450.50">
    <property type="match status" value="1"/>
</dbReference>
<evidence type="ECO:0000259" key="1">
    <source>
        <dbReference type="Pfam" id="PF13577"/>
    </source>
</evidence>
<dbReference type="Proteomes" id="UP001361239">
    <property type="component" value="Unassembled WGS sequence"/>
</dbReference>
<sequence length="185" mass="20964">MDLDPRLQDMLDHHEIRQLLATYCHGCDRGDEVEMAGTYAAESWDNHGPRKMEGRRFSIETVEESLRTTKVVSHQLGQSLIKVDGNTAGAETYFIATLIYPGRNGTADRLNQLGGRYVDRLVREGGEWRIRERICVREWSNSQPIEADFLAGRGFEPTRRGQEDHSYAALGLNHAGNPWLHEVTA</sequence>
<comment type="caution">
    <text evidence="2">The sequence shown here is derived from an EMBL/GenBank/DDBJ whole genome shotgun (WGS) entry which is preliminary data.</text>
</comment>
<dbReference type="RefSeq" id="WP_339586960.1">
    <property type="nucleotide sequence ID" value="NZ_JBBHJZ010000002.1"/>
</dbReference>
<proteinExistence type="predicted"/>
<dbReference type="InterPro" id="IPR037401">
    <property type="entry name" value="SnoaL-like"/>
</dbReference>
<accession>A0ABU8RVH7</accession>
<reference evidence="2 3" key="1">
    <citation type="submission" date="2024-03" db="EMBL/GenBank/DDBJ databases">
        <authorList>
            <person name="Jo J.-H."/>
        </authorList>
    </citation>
    <scope>NUCLEOTIDE SEQUENCE [LARGE SCALE GENOMIC DNA]</scope>
    <source>
        <strain evidence="2 3">PS1R-30</strain>
    </source>
</reference>
<keyword evidence="3" id="KW-1185">Reference proteome</keyword>
<feature type="domain" description="SnoaL-like" evidence="1">
    <location>
        <begin position="9"/>
        <end position="133"/>
    </location>
</feature>
<dbReference type="SUPFAM" id="SSF54427">
    <property type="entry name" value="NTF2-like"/>
    <property type="match status" value="1"/>
</dbReference>
<dbReference type="Pfam" id="PF13577">
    <property type="entry name" value="SnoaL_4"/>
    <property type="match status" value="1"/>
</dbReference>
<dbReference type="EMBL" id="JBBHJZ010000002">
    <property type="protein sequence ID" value="MEJ5977004.1"/>
    <property type="molecule type" value="Genomic_DNA"/>
</dbReference>
<dbReference type="InterPro" id="IPR032710">
    <property type="entry name" value="NTF2-like_dom_sf"/>
</dbReference>
<organism evidence="2 3">
    <name type="scientific">Novosphingobium anseongense</name>
    <dbReference type="NCBI Taxonomy" id="3133436"/>
    <lineage>
        <taxon>Bacteria</taxon>
        <taxon>Pseudomonadati</taxon>
        <taxon>Pseudomonadota</taxon>
        <taxon>Alphaproteobacteria</taxon>
        <taxon>Sphingomonadales</taxon>
        <taxon>Sphingomonadaceae</taxon>
        <taxon>Novosphingobium</taxon>
    </lineage>
</organism>
<evidence type="ECO:0000313" key="2">
    <source>
        <dbReference type="EMBL" id="MEJ5977004.1"/>
    </source>
</evidence>
<name>A0ABU8RVH7_9SPHN</name>
<gene>
    <name evidence="2" type="ORF">WG901_10195</name>
</gene>
<protein>
    <submittedName>
        <fullName evidence="2">Nuclear transport factor 2 family protein</fullName>
    </submittedName>
</protein>